<accession>A0AA97FFV3</accession>
<dbReference type="AlphaFoldDB" id="A0AA97FFV3"/>
<protein>
    <submittedName>
        <fullName evidence="1">Fe-S oxidoreductase</fullName>
    </submittedName>
</protein>
<evidence type="ECO:0000313" key="1">
    <source>
        <dbReference type="EMBL" id="WOF22153.1"/>
    </source>
</evidence>
<name>A0AA97FFV3_9MICO</name>
<dbReference type="RefSeq" id="WP_317138629.1">
    <property type="nucleotide sequence ID" value="NZ_CP118157.1"/>
</dbReference>
<sequence>MRLRIAFPADPVPRHWREIAELRVEHGRALDARIPPWLLDSPASRVGRLWGTAVGWLWGGLWSRGRVERREGLWVFRGMPAWTFPRGGVCVGACFLTGDRDLPPGLLRHEAVHGRQWRRYGFLMPVLYLLAGRNPLANRFEIEAGLEDGGYVSG</sequence>
<dbReference type="Proteomes" id="UP001305498">
    <property type="component" value="Chromosome"/>
</dbReference>
<proteinExistence type="predicted"/>
<reference evidence="1 2" key="1">
    <citation type="submission" date="2023-02" db="EMBL/GenBank/DDBJ databases">
        <title>Microbacterium betulae sp. nov., isolated from birch wood.</title>
        <authorList>
            <person name="Pasciak M."/>
            <person name="Pawlik K.J."/>
            <person name="Martynowski D."/>
            <person name="Laczmanski L."/>
            <person name="Ciekot J."/>
            <person name="Szponar B."/>
            <person name="Wojcik-Fatla A."/>
            <person name="Mackiewicz B."/>
            <person name="Farian E."/>
            <person name="Cholewa G."/>
            <person name="Cholewa A."/>
            <person name="Dutkiewicz J."/>
        </authorList>
    </citation>
    <scope>NUCLEOTIDE SEQUENCE [LARGE SCALE GENOMIC DNA]</scope>
    <source>
        <strain evidence="1 2">AB</strain>
    </source>
</reference>
<gene>
    <name evidence="1" type="ORF">N8K70_12275</name>
</gene>
<keyword evidence="2" id="KW-1185">Reference proteome</keyword>
<organism evidence="1 2">
    <name type="scientific">Microbacterium betulae</name>
    <dbReference type="NCBI Taxonomy" id="2981139"/>
    <lineage>
        <taxon>Bacteria</taxon>
        <taxon>Bacillati</taxon>
        <taxon>Actinomycetota</taxon>
        <taxon>Actinomycetes</taxon>
        <taxon>Micrococcales</taxon>
        <taxon>Microbacteriaceae</taxon>
        <taxon>Microbacterium</taxon>
    </lineage>
</organism>
<dbReference type="EMBL" id="CP118157">
    <property type="protein sequence ID" value="WOF22153.1"/>
    <property type="molecule type" value="Genomic_DNA"/>
</dbReference>
<evidence type="ECO:0000313" key="2">
    <source>
        <dbReference type="Proteomes" id="UP001305498"/>
    </source>
</evidence>
<dbReference type="KEGG" id="mbet:N8K70_12275"/>